<dbReference type="InterPro" id="IPR002881">
    <property type="entry name" value="DUF58"/>
</dbReference>
<accession>A0A1V2H032</accession>
<dbReference type="EMBL" id="MLCO01000160">
    <property type="protein sequence ID" value="ONG51587.1"/>
    <property type="molecule type" value="Genomic_DNA"/>
</dbReference>
<proteinExistence type="predicted"/>
<keyword evidence="1" id="KW-0472">Membrane</keyword>
<keyword evidence="1" id="KW-0812">Transmembrane</keyword>
<evidence type="ECO:0000313" key="4">
    <source>
        <dbReference type="Proteomes" id="UP000188879"/>
    </source>
</evidence>
<keyword evidence="4" id="KW-1185">Reference proteome</keyword>
<dbReference type="Pfam" id="PF01882">
    <property type="entry name" value="DUF58"/>
    <property type="match status" value="1"/>
</dbReference>
<organism evidence="3 4">
    <name type="scientific">Teichococcus deserti</name>
    <dbReference type="NCBI Taxonomy" id="1817963"/>
    <lineage>
        <taxon>Bacteria</taxon>
        <taxon>Pseudomonadati</taxon>
        <taxon>Pseudomonadota</taxon>
        <taxon>Alphaproteobacteria</taxon>
        <taxon>Acetobacterales</taxon>
        <taxon>Roseomonadaceae</taxon>
        <taxon>Roseomonas</taxon>
    </lineage>
</organism>
<feature type="transmembrane region" description="Helical" evidence="1">
    <location>
        <begin position="18"/>
        <end position="39"/>
    </location>
</feature>
<evidence type="ECO:0000259" key="2">
    <source>
        <dbReference type="Pfam" id="PF01882"/>
    </source>
</evidence>
<dbReference type="PANTHER" id="PTHR33608:SF3">
    <property type="entry name" value="SLR2013 PROTEIN"/>
    <property type="match status" value="1"/>
</dbReference>
<protein>
    <recommendedName>
        <fullName evidence="2">DUF58 domain-containing protein</fullName>
    </recommendedName>
</protein>
<dbReference type="InterPro" id="IPR036465">
    <property type="entry name" value="vWFA_dom_sf"/>
</dbReference>
<dbReference type="Gene3D" id="3.40.50.410">
    <property type="entry name" value="von Willebrand factor, type A domain"/>
    <property type="match status" value="1"/>
</dbReference>
<dbReference type="PANTHER" id="PTHR33608">
    <property type="entry name" value="BLL2464 PROTEIN"/>
    <property type="match status" value="1"/>
</dbReference>
<dbReference type="SUPFAM" id="SSF53300">
    <property type="entry name" value="vWA-like"/>
    <property type="match status" value="1"/>
</dbReference>
<dbReference type="AlphaFoldDB" id="A0A1V2H032"/>
<comment type="caution">
    <text evidence="3">The sequence shown here is derived from an EMBL/GenBank/DDBJ whole genome shotgun (WGS) entry which is preliminary data.</text>
</comment>
<feature type="domain" description="DUF58" evidence="2">
    <location>
        <begin position="183"/>
        <end position="358"/>
    </location>
</feature>
<gene>
    <name evidence="3" type="ORF">BKE38_15915</name>
</gene>
<name>A0A1V2H032_9PROT</name>
<evidence type="ECO:0000256" key="1">
    <source>
        <dbReference type="SAM" id="Phobius"/>
    </source>
</evidence>
<dbReference type="Proteomes" id="UP000188879">
    <property type="component" value="Unassembled WGS sequence"/>
</dbReference>
<sequence>MAAGAPLALLLALFLPRLWVLGLAWILFVFLLIAADLVLGARRKGLALALDLPGAVGLDDRAEAVFRPSFRGRAPASLELALQVDPLLTATPARQVFSDTARVTLVPHRRGEAGLPMAWLRWRGPLGLTWRQQAFGPGPQIKIFPGTRAVTDFAMRLFSRHAPPGQRVQQQIGDSAEFHALKEFGAGGSLRSIAWRQSARHVRLLARESHAETNHHVVLALDTGRLMCAPMEGLPKLDHALHAALLLAYVALRGGDRVGLFAFDAEPVLSSGALVGPSAFPTLQRLAASLEYSTEETNFTLGLARLGGELKRRSLVVVFTDFADTTGAELMLENVGRLMARHLVLFVALRDAELEALAEAAPRRSDDVSRAVVAGAMLQERELVMEKLRHLGVQIIEASARELGPALIDRYDALKRRDAL</sequence>
<keyword evidence="1" id="KW-1133">Transmembrane helix</keyword>
<reference evidence="3 4" key="1">
    <citation type="submission" date="2016-10" db="EMBL/GenBank/DDBJ databases">
        <title>Draft Genome sequence of Roseomonas sp. strain M3.</title>
        <authorList>
            <person name="Subhash Y."/>
            <person name="Lee S."/>
        </authorList>
    </citation>
    <scope>NUCLEOTIDE SEQUENCE [LARGE SCALE GENOMIC DNA]</scope>
    <source>
        <strain evidence="3 4">M3</strain>
    </source>
</reference>
<evidence type="ECO:0000313" key="3">
    <source>
        <dbReference type="EMBL" id="ONG51587.1"/>
    </source>
</evidence>